<reference evidence="1" key="1">
    <citation type="submission" date="2020-04" db="EMBL/GenBank/DDBJ databases">
        <authorList>
            <person name="Alioto T."/>
            <person name="Alioto T."/>
            <person name="Gomez Garrido J."/>
        </authorList>
    </citation>
    <scope>NUCLEOTIDE SEQUENCE</scope>
    <source>
        <strain evidence="1">A484AB</strain>
    </source>
</reference>
<keyword evidence="2" id="KW-1185">Reference proteome</keyword>
<gene>
    <name evidence="1" type="ORF">PACLA_8A011034</name>
</gene>
<dbReference type="AlphaFoldDB" id="A0A7D9HKZ5"/>
<organism evidence="1 2">
    <name type="scientific">Paramuricea clavata</name>
    <name type="common">Red gorgonian</name>
    <name type="synonym">Violescent sea-whip</name>
    <dbReference type="NCBI Taxonomy" id="317549"/>
    <lineage>
        <taxon>Eukaryota</taxon>
        <taxon>Metazoa</taxon>
        <taxon>Cnidaria</taxon>
        <taxon>Anthozoa</taxon>
        <taxon>Octocorallia</taxon>
        <taxon>Malacalcyonacea</taxon>
        <taxon>Plexauridae</taxon>
        <taxon>Paramuricea</taxon>
    </lineage>
</organism>
<feature type="non-terminal residue" evidence="1">
    <location>
        <position position="1"/>
    </location>
</feature>
<evidence type="ECO:0000313" key="1">
    <source>
        <dbReference type="EMBL" id="CAB3985023.1"/>
    </source>
</evidence>
<dbReference type="EMBL" id="CACRXK020000818">
    <property type="protein sequence ID" value="CAB3985023.1"/>
    <property type="molecule type" value="Genomic_DNA"/>
</dbReference>
<dbReference type="Proteomes" id="UP001152795">
    <property type="component" value="Unassembled WGS sequence"/>
</dbReference>
<protein>
    <submittedName>
        <fullName evidence="1">Nucleoporin p54-like</fullName>
    </submittedName>
</protein>
<name>A0A7D9HKZ5_PARCT</name>
<dbReference type="OrthoDB" id="6162375at2759"/>
<comment type="caution">
    <text evidence="1">The sequence shown here is derived from an EMBL/GenBank/DDBJ whole genome shotgun (WGS) entry which is preliminary data.</text>
</comment>
<evidence type="ECO:0000313" key="2">
    <source>
        <dbReference type="Proteomes" id="UP001152795"/>
    </source>
</evidence>
<sequence length="158" mass="17515">TSFKSVGYSCKPSEPDSAGLVALTIAKKEQEVKNHQQQLVEMLQKIFGSKPNVAVFVEGLKPLPEDKTEVVIYLLERDASGNSRRFPASEVSKFLNQGNAKIQLQALGVSKVIAKADLTEDQLNMYLSNPPAGIHPILWEQARKDNPQPHSKIYVLDM</sequence>
<accession>A0A7D9HKZ5</accession>
<proteinExistence type="predicted"/>